<evidence type="ECO:0000256" key="1">
    <source>
        <dbReference type="SAM" id="Coils"/>
    </source>
</evidence>
<organism evidence="3 4">
    <name type="scientific">Chloropicon primus</name>
    <dbReference type="NCBI Taxonomy" id="1764295"/>
    <lineage>
        <taxon>Eukaryota</taxon>
        <taxon>Viridiplantae</taxon>
        <taxon>Chlorophyta</taxon>
        <taxon>Chloropicophyceae</taxon>
        <taxon>Chloropicales</taxon>
        <taxon>Chloropicaceae</taxon>
        <taxon>Chloropicon</taxon>
    </lineage>
</organism>
<keyword evidence="4" id="KW-1185">Reference proteome</keyword>
<evidence type="ECO:0000313" key="4">
    <source>
        <dbReference type="Proteomes" id="UP000316726"/>
    </source>
</evidence>
<gene>
    <name evidence="3" type="ORF">A3770_01p06870</name>
</gene>
<evidence type="ECO:0000256" key="2">
    <source>
        <dbReference type="SAM" id="MobiDB-lite"/>
    </source>
</evidence>
<keyword evidence="1" id="KW-0175">Coiled coil</keyword>
<feature type="coiled-coil region" evidence="1">
    <location>
        <begin position="174"/>
        <end position="222"/>
    </location>
</feature>
<feature type="region of interest" description="Disordered" evidence="2">
    <location>
        <begin position="437"/>
        <end position="479"/>
    </location>
</feature>
<dbReference type="Proteomes" id="UP000316726">
    <property type="component" value="Chromosome 1"/>
</dbReference>
<evidence type="ECO:0000313" key="3">
    <source>
        <dbReference type="EMBL" id="QDZ18169.1"/>
    </source>
</evidence>
<name>A0A5B8MCP2_9CHLO</name>
<feature type="region of interest" description="Disordered" evidence="2">
    <location>
        <begin position="276"/>
        <end position="295"/>
    </location>
</feature>
<dbReference type="AlphaFoldDB" id="A0A5B8MCP2"/>
<feature type="region of interest" description="Disordered" evidence="2">
    <location>
        <begin position="116"/>
        <end position="156"/>
    </location>
</feature>
<reference evidence="3 4" key="1">
    <citation type="submission" date="2018-07" db="EMBL/GenBank/DDBJ databases">
        <title>The complete nuclear genome of the prasinophyte Chloropicon primus (CCMP1205).</title>
        <authorList>
            <person name="Pombert J.-F."/>
            <person name="Otis C."/>
            <person name="Turmel M."/>
            <person name="Lemieux C."/>
        </authorList>
    </citation>
    <scope>NUCLEOTIDE SEQUENCE [LARGE SCALE GENOMIC DNA]</scope>
    <source>
        <strain evidence="3 4">CCMP1205</strain>
    </source>
</reference>
<feature type="compositionally biased region" description="Polar residues" evidence="2">
    <location>
        <begin position="117"/>
        <end position="130"/>
    </location>
</feature>
<accession>A0A5B8MCP2</accession>
<dbReference type="OrthoDB" id="541234at2759"/>
<proteinExistence type="predicted"/>
<dbReference type="EMBL" id="CP031034">
    <property type="protein sequence ID" value="QDZ18169.1"/>
    <property type="molecule type" value="Genomic_DNA"/>
</dbReference>
<protein>
    <submittedName>
        <fullName evidence="3">Uncharacterized protein</fullName>
    </submittedName>
</protein>
<sequence>MVIQGVDELVGMTGEGFNWDAWEESCDKRSIALSILDTVMSNAIARARAPDLLERVVRKSVEENLSACLDAVDLNFVSRADNESQRQSLVSEPEQVHSPASIDTWARGVLCVKYQPKQKTQGKSSRQLSATPVKKQTLREQTSTGDLGALKGARTGRESLKTSRLVPIVDRSNRKKLTQKQVELEQRLRDELEARKNAQEVLRQAEANDVEEKKRLQALQQELRGKEYGYDQSGQVVVLNRLDPDRLPPSSVSLKFRFSDKSKPDELAGGAAMGLANGKRQGEVSPLKKQNGVSNKLAKPVPEFVKKAQRGLPSMMESMKIVSGVTIREGDLVKAGPKMDANAGMTRSAYFVKKQLDSTIDESGAAGMGGGNNSWGDTLNGSQDLGILQMIQSTEDPALAAAMSARKGSMSINPVEQDNRESFVGGEETDINLVLTSAPDWGQNTPVSPGKVNLPKPPLVRTPSRGKGASKENSFMRNR</sequence>